<dbReference type="PROSITE" id="PS50928">
    <property type="entry name" value="ABC_TM1"/>
    <property type="match status" value="1"/>
</dbReference>
<dbReference type="Proteomes" id="UP000712157">
    <property type="component" value="Unassembled WGS sequence"/>
</dbReference>
<evidence type="ECO:0000256" key="2">
    <source>
        <dbReference type="ARBA" id="ARBA00022448"/>
    </source>
</evidence>
<evidence type="ECO:0000256" key="7">
    <source>
        <dbReference type="RuleBase" id="RU363032"/>
    </source>
</evidence>
<dbReference type="GO" id="GO:0055085">
    <property type="term" value="P:transmembrane transport"/>
    <property type="evidence" value="ECO:0007669"/>
    <property type="project" value="InterPro"/>
</dbReference>
<dbReference type="InterPro" id="IPR035906">
    <property type="entry name" value="MetI-like_sf"/>
</dbReference>
<protein>
    <submittedName>
        <fullName evidence="9">Carbohydrate ABC transporter permease</fullName>
    </submittedName>
</protein>
<feature type="transmembrane region" description="Helical" evidence="7">
    <location>
        <begin position="183"/>
        <end position="205"/>
    </location>
</feature>
<feature type="domain" description="ABC transmembrane type-1" evidence="8">
    <location>
        <begin position="71"/>
        <end position="265"/>
    </location>
</feature>
<keyword evidence="10" id="KW-1185">Reference proteome</keyword>
<dbReference type="Pfam" id="PF00528">
    <property type="entry name" value="BPD_transp_1"/>
    <property type="match status" value="1"/>
</dbReference>
<dbReference type="CDD" id="cd06261">
    <property type="entry name" value="TM_PBP2"/>
    <property type="match status" value="1"/>
</dbReference>
<reference evidence="9" key="1">
    <citation type="submission" date="2021-06" db="EMBL/GenBank/DDBJ databases">
        <title>Description of novel taxa of the family Lachnospiraceae.</title>
        <authorList>
            <person name="Chaplin A.V."/>
            <person name="Sokolova S.R."/>
            <person name="Pikina A.P."/>
            <person name="Korzhanova M."/>
            <person name="Belova V."/>
            <person name="Korostin D."/>
            <person name="Efimov B.A."/>
        </authorList>
    </citation>
    <scope>NUCLEOTIDE SEQUENCE</scope>
    <source>
        <strain evidence="9">ASD5720</strain>
    </source>
</reference>
<feature type="transmembrane region" description="Helical" evidence="7">
    <location>
        <begin position="247"/>
        <end position="265"/>
    </location>
</feature>
<comment type="similarity">
    <text evidence="7">Belongs to the binding-protein-dependent transport system permease family.</text>
</comment>
<gene>
    <name evidence="9" type="ORF">KTH89_21950</name>
</gene>
<dbReference type="GO" id="GO:0005886">
    <property type="term" value="C:plasma membrane"/>
    <property type="evidence" value="ECO:0007669"/>
    <property type="project" value="UniProtKB-SubCell"/>
</dbReference>
<evidence type="ECO:0000313" key="9">
    <source>
        <dbReference type="EMBL" id="MBU9739207.1"/>
    </source>
</evidence>
<dbReference type="InterPro" id="IPR000515">
    <property type="entry name" value="MetI-like"/>
</dbReference>
<accession>A0A949K953</accession>
<keyword evidence="6 7" id="KW-0472">Membrane</keyword>
<evidence type="ECO:0000256" key="5">
    <source>
        <dbReference type="ARBA" id="ARBA00022989"/>
    </source>
</evidence>
<evidence type="ECO:0000259" key="8">
    <source>
        <dbReference type="PROSITE" id="PS50928"/>
    </source>
</evidence>
<comment type="caution">
    <text evidence="9">The sequence shown here is derived from an EMBL/GenBank/DDBJ whole genome shotgun (WGS) entry which is preliminary data.</text>
</comment>
<keyword evidence="5 7" id="KW-1133">Transmembrane helix</keyword>
<feature type="transmembrane region" description="Helical" evidence="7">
    <location>
        <begin position="108"/>
        <end position="130"/>
    </location>
</feature>
<feature type="transmembrane region" description="Helical" evidence="7">
    <location>
        <begin position="70"/>
        <end position="96"/>
    </location>
</feature>
<keyword evidence="3" id="KW-1003">Cell membrane</keyword>
<evidence type="ECO:0000256" key="4">
    <source>
        <dbReference type="ARBA" id="ARBA00022692"/>
    </source>
</evidence>
<evidence type="ECO:0000256" key="1">
    <source>
        <dbReference type="ARBA" id="ARBA00004651"/>
    </source>
</evidence>
<comment type="subcellular location">
    <subcellularLocation>
        <location evidence="1 7">Cell membrane</location>
        <topology evidence="1 7">Multi-pass membrane protein</topology>
    </subcellularLocation>
</comment>
<dbReference type="Gene3D" id="1.10.3720.10">
    <property type="entry name" value="MetI-like"/>
    <property type="match status" value="1"/>
</dbReference>
<dbReference type="AlphaFoldDB" id="A0A949K953"/>
<feature type="transmembrane region" description="Helical" evidence="7">
    <location>
        <begin position="142"/>
        <end position="162"/>
    </location>
</feature>
<evidence type="ECO:0000256" key="3">
    <source>
        <dbReference type="ARBA" id="ARBA00022475"/>
    </source>
</evidence>
<keyword evidence="4 7" id="KW-0812">Transmembrane</keyword>
<dbReference type="PANTHER" id="PTHR43744">
    <property type="entry name" value="ABC TRANSPORTER PERMEASE PROTEIN MG189-RELATED-RELATED"/>
    <property type="match status" value="1"/>
</dbReference>
<evidence type="ECO:0000256" key="6">
    <source>
        <dbReference type="ARBA" id="ARBA00023136"/>
    </source>
</evidence>
<evidence type="ECO:0000313" key="10">
    <source>
        <dbReference type="Proteomes" id="UP000712157"/>
    </source>
</evidence>
<organism evidence="9 10">
    <name type="scientific">Diplocloster agilis</name>
    <dbReference type="NCBI Taxonomy" id="2850323"/>
    <lineage>
        <taxon>Bacteria</taxon>
        <taxon>Bacillati</taxon>
        <taxon>Bacillota</taxon>
        <taxon>Clostridia</taxon>
        <taxon>Lachnospirales</taxon>
        <taxon>Lachnospiraceae</taxon>
        <taxon>Diplocloster</taxon>
    </lineage>
</organism>
<keyword evidence="2 7" id="KW-0813">Transport</keyword>
<dbReference type="SUPFAM" id="SSF161098">
    <property type="entry name" value="MetI-like"/>
    <property type="match status" value="1"/>
</dbReference>
<dbReference type="RefSeq" id="WP_158347430.1">
    <property type="nucleotide sequence ID" value="NZ_JAHQCW010000052.1"/>
</dbReference>
<name>A0A949K953_9FIRM</name>
<dbReference type="EMBL" id="JAHQCW010000052">
    <property type="protein sequence ID" value="MBU9739207.1"/>
    <property type="molecule type" value="Genomic_DNA"/>
</dbReference>
<dbReference type="PANTHER" id="PTHR43744:SF12">
    <property type="entry name" value="ABC TRANSPORTER PERMEASE PROTEIN MG189-RELATED"/>
    <property type="match status" value="1"/>
</dbReference>
<proteinExistence type="inferred from homology"/>
<sequence>MRTQKRSKGILLTAVAVLAALLVLVPFLWVLSTALKPDNELFLFPPRLLPGEFAWNNFADAWHLLDFPRYFFNSFMVTVPTAFFTVVVCSLAAYAFTRMNFKLRNAMFLLYLSTMMIPQVVRLIPSFIIVKNLHMLNSYAGMILPQIAWSIPFGTFLIRQFFLGIPKELDESARIDGAGHVRIFRSILVPNAVPAMVTLATYIFITSWNNLIWMLVVVSKQEKFTITLGLATMTGPSVDFIPPWNEIMAATLISILPVFILYLFFQKYFIQSVAMSGIKE</sequence>